<keyword evidence="4" id="KW-1185">Reference proteome</keyword>
<protein>
    <recommendedName>
        <fullName evidence="2">Histidine kinase/HSP90-like ATPase domain-containing protein</fullName>
    </recommendedName>
</protein>
<reference evidence="4" key="1">
    <citation type="journal article" date="2019" name="Int. J. Syst. Evol. Microbiol.">
        <title>The Global Catalogue of Microorganisms (GCM) 10K type strain sequencing project: providing services to taxonomists for standard genome sequencing and annotation.</title>
        <authorList>
            <consortium name="The Broad Institute Genomics Platform"/>
            <consortium name="The Broad Institute Genome Sequencing Center for Infectious Disease"/>
            <person name="Wu L."/>
            <person name="Ma J."/>
        </authorList>
    </citation>
    <scope>NUCLEOTIDE SEQUENCE [LARGE SCALE GENOMIC DNA]</scope>
    <source>
        <strain evidence="4">JCM 18302</strain>
    </source>
</reference>
<comment type="caution">
    <text evidence="3">The sequence shown here is derived from an EMBL/GenBank/DDBJ whole genome shotgun (WGS) entry which is preliminary data.</text>
</comment>
<organism evidence="3 4">
    <name type="scientific">Pseudonocardia adelaidensis</name>
    <dbReference type="NCBI Taxonomy" id="648754"/>
    <lineage>
        <taxon>Bacteria</taxon>
        <taxon>Bacillati</taxon>
        <taxon>Actinomycetota</taxon>
        <taxon>Actinomycetes</taxon>
        <taxon>Pseudonocardiales</taxon>
        <taxon>Pseudonocardiaceae</taxon>
        <taxon>Pseudonocardia</taxon>
    </lineage>
</organism>
<gene>
    <name evidence="3" type="ORF">GCM10023320_23490</name>
</gene>
<evidence type="ECO:0000313" key="3">
    <source>
        <dbReference type="EMBL" id="GAA5118798.1"/>
    </source>
</evidence>
<dbReference type="Pfam" id="PF13581">
    <property type="entry name" value="HATPase_c_2"/>
    <property type="match status" value="1"/>
</dbReference>
<dbReference type="PANTHER" id="PTHR35526:SF3">
    <property type="entry name" value="ANTI-SIGMA-F FACTOR RSBW"/>
    <property type="match status" value="1"/>
</dbReference>
<sequence length="143" mass="15509">MGPLHPPDDVISMVLMADPVSLSVVRERFRRWLGALCWPAREVDDVVMAVNEAVTSAVEHTHPSAIGAEVRVAARQYAEPDGGRRVLVAVAGGEHWTPEPEGFEGPGLLMIHSCMDAIEVTKEADGTTMLLTSAKVPPLRQEF</sequence>
<dbReference type="CDD" id="cd16936">
    <property type="entry name" value="HATPase_RsbW-like"/>
    <property type="match status" value="1"/>
</dbReference>
<proteinExistence type="predicted"/>
<keyword evidence="1" id="KW-0723">Serine/threonine-protein kinase</keyword>
<evidence type="ECO:0000256" key="1">
    <source>
        <dbReference type="ARBA" id="ARBA00022527"/>
    </source>
</evidence>
<keyword evidence="1" id="KW-0808">Transferase</keyword>
<name>A0ABP9NIC3_9PSEU</name>
<dbReference type="Gene3D" id="3.30.565.10">
    <property type="entry name" value="Histidine kinase-like ATPase, C-terminal domain"/>
    <property type="match status" value="1"/>
</dbReference>
<evidence type="ECO:0000259" key="2">
    <source>
        <dbReference type="Pfam" id="PF13581"/>
    </source>
</evidence>
<feature type="domain" description="Histidine kinase/HSP90-like ATPase" evidence="2">
    <location>
        <begin position="17"/>
        <end position="131"/>
    </location>
</feature>
<dbReference type="InterPro" id="IPR036890">
    <property type="entry name" value="HATPase_C_sf"/>
</dbReference>
<dbReference type="PANTHER" id="PTHR35526">
    <property type="entry name" value="ANTI-SIGMA-F FACTOR RSBW-RELATED"/>
    <property type="match status" value="1"/>
</dbReference>
<dbReference type="Proteomes" id="UP001500804">
    <property type="component" value="Unassembled WGS sequence"/>
</dbReference>
<dbReference type="EMBL" id="BAABJO010000007">
    <property type="protein sequence ID" value="GAA5118798.1"/>
    <property type="molecule type" value="Genomic_DNA"/>
</dbReference>
<keyword evidence="1" id="KW-0418">Kinase</keyword>
<dbReference type="InterPro" id="IPR003594">
    <property type="entry name" value="HATPase_dom"/>
</dbReference>
<accession>A0ABP9NIC3</accession>
<evidence type="ECO:0000313" key="4">
    <source>
        <dbReference type="Proteomes" id="UP001500804"/>
    </source>
</evidence>
<dbReference type="InterPro" id="IPR050267">
    <property type="entry name" value="Anti-sigma-factor_SerPK"/>
</dbReference>